<keyword evidence="6 10" id="KW-0720">Serine protease</keyword>
<evidence type="ECO:0000256" key="4">
    <source>
        <dbReference type="ARBA" id="ARBA00022729"/>
    </source>
</evidence>
<dbReference type="PANTHER" id="PTHR24256">
    <property type="entry name" value="TRYPTASE-RELATED"/>
    <property type="match status" value="1"/>
</dbReference>
<protein>
    <recommendedName>
        <fullName evidence="12">Peptidase S1 domain-containing protein</fullName>
    </recommendedName>
</protein>
<dbReference type="PROSITE" id="PS50240">
    <property type="entry name" value="TRYPSIN_DOM"/>
    <property type="match status" value="1"/>
</dbReference>
<keyword evidence="5 10" id="KW-0378">Hydrolase</keyword>
<comment type="caution">
    <text evidence="13">The sequence shown here is derived from an EMBL/GenBank/DDBJ whole genome shotgun (WGS) entry which is preliminary data.</text>
</comment>
<dbReference type="SUPFAM" id="SSF50494">
    <property type="entry name" value="Trypsin-like serine proteases"/>
    <property type="match status" value="1"/>
</dbReference>
<feature type="signal peptide" evidence="11">
    <location>
        <begin position="1"/>
        <end position="22"/>
    </location>
</feature>
<evidence type="ECO:0000313" key="13">
    <source>
        <dbReference type="EMBL" id="KAI8038477.1"/>
    </source>
</evidence>
<sequence length="261" mass="29118">MKIAVNSILVVLLACLLLTLQGAPWMAAIIAEDGFKCGGSLITNRFVLTAAHCTGSGHLVVRLGENRLSTLLNCTGSKCPILGEQFTVDATYIHSEYSAERHDISLLRLATRVQFTKHIRPICLLLDPLFRNLDDHIIKFRISGWGLTQSTEHRYSHVLHTTSLYNIGRSNCYRQYPNNVISRDHICAGRASVSVCNGDSGGPLTARVRYDHEDTTILFGIVSFGHTDCSKATVFTNVMAHLKWIVNTVRREEYSQIRMLS</sequence>
<dbReference type="InterPro" id="IPR001314">
    <property type="entry name" value="Peptidase_S1A"/>
</dbReference>
<evidence type="ECO:0000256" key="11">
    <source>
        <dbReference type="SAM" id="SignalP"/>
    </source>
</evidence>
<keyword evidence="2" id="KW-0964">Secreted</keyword>
<evidence type="ECO:0000256" key="9">
    <source>
        <dbReference type="ARBA" id="ARBA00024195"/>
    </source>
</evidence>
<dbReference type="CDD" id="cd00190">
    <property type="entry name" value="Tryp_SPc"/>
    <property type="match status" value="1"/>
</dbReference>
<organism evidence="13 14">
    <name type="scientific">Drosophila gunungcola</name>
    <name type="common">fruit fly</name>
    <dbReference type="NCBI Taxonomy" id="103775"/>
    <lineage>
        <taxon>Eukaryota</taxon>
        <taxon>Metazoa</taxon>
        <taxon>Ecdysozoa</taxon>
        <taxon>Arthropoda</taxon>
        <taxon>Hexapoda</taxon>
        <taxon>Insecta</taxon>
        <taxon>Pterygota</taxon>
        <taxon>Neoptera</taxon>
        <taxon>Endopterygota</taxon>
        <taxon>Diptera</taxon>
        <taxon>Brachycera</taxon>
        <taxon>Muscomorpha</taxon>
        <taxon>Ephydroidea</taxon>
        <taxon>Drosophilidae</taxon>
        <taxon>Drosophila</taxon>
        <taxon>Sophophora</taxon>
    </lineage>
</organism>
<keyword evidence="14" id="KW-1185">Reference proteome</keyword>
<dbReference type="AlphaFoldDB" id="A0A9Q0BN06"/>
<reference evidence="13" key="1">
    <citation type="journal article" date="2023" name="Genome Biol. Evol.">
        <title>Long-read-based Genome Assembly of Drosophila gunungcola Reveals Fewer Chemosensory Genes in Flower-breeding Species.</title>
        <authorList>
            <person name="Negi A."/>
            <person name="Liao B.Y."/>
            <person name="Yeh S.D."/>
        </authorList>
    </citation>
    <scope>NUCLEOTIDE SEQUENCE</scope>
    <source>
        <strain evidence="13">Sukarami</strain>
    </source>
</reference>
<keyword evidence="8" id="KW-1015">Disulfide bond</keyword>
<evidence type="ECO:0000313" key="14">
    <source>
        <dbReference type="Proteomes" id="UP001059596"/>
    </source>
</evidence>
<comment type="similarity">
    <text evidence="9">Belongs to the peptidase S1 family. CLIP subfamily.</text>
</comment>
<dbReference type="InterPro" id="IPR018114">
    <property type="entry name" value="TRYPSIN_HIS"/>
</dbReference>
<accession>A0A9Q0BN06</accession>
<dbReference type="EMBL" id="JAMKOV010000007">
    <property type="protein sequence ID" value="KAI8038477.1"/>
    <property type="molecule type" value="Genomic_DNA"/>
</dbReference>
<dbReference type="GO" id="GO:0006508">
    <property type="term" value="P:proteolysis"/>
    <property type="evidence" value="ECO:0007669"/>
    <property type="project" value="UniProtKB-KW"/>
</dbReference>
<keyword evidence="3 10" id="KW-0645">Protease</keyword>
<evidence type="ECO:0000256" key="2">
    <source>
        <dbReference type="ARBA" id="ARBA00022525"/>
    </source>
</evidence>
<feature type="domain" description="Peptidase S1" evidence="12">
    <location>
        <begin position="24"/>
        <end position="250"/>
    </location>
</feature>
<evidence type="ECO:0000256" key="10">
    <source>
        <dbReference type="RuleBase" id="RU363034"/>
    </source>
</evidence>
<evidence type="ECO:0000256" key="3">
    <source>
        <dbReference type="ARBA" id="ARBA00022670"/>
    </source>
</evidence>
<dbReference type="FunFam" id="2.40.10.10:FF:000146">
    <property type="entry name" value="Serine protease 53"/>
    <property type="match status" value="1"/>
</dbReference>
<dbReference type="PRINTS" id="PR00722">
    <property type="entry name" value="CHYMOTRYPSIN"/>
</dbReference>
<evidence type="ECO:0000256" key="7">
    <source>
        <dbReference type="ARBA" id="ARBA00023145"/>
    </source>
</evidence>
<feature type="chain" id="PRO_5040298404" description="Peptidase S1 domain-containing protein" evidence="11">
    <location>
        <begin position="23"/>
        <end position="261"/>
    </location>
</feature>
<dbReference type="InterPro" id="IPR033116">
    <property type="entry name" value="TRYPSIN_SER"/>
</dbReference>
<dbReference type="GO" id="GO:0005576">
    <property type="term" value="C:extracellular region"/>
    <property type="evidence" value="ECO:0007669"/>
    <property type="project" value="UniProtKB-SubCell"/>
</dbReference>
<keyword evidence="4 11" id="KW-0732">Signal</keyword>
<evidence type="ECO:0000256" key="5">
    <source>
        <dbReference type="ARBA" id="ARBA00022801"/>
    </source>
</evidence>
<dbReference type="Proteomes" id="UP001059596">
    <property type="component" value="Unassembled WGS sequence"/>
</dbReference>
<dbReference type="Gene3D" id="2.40.10.10">
    <property type="entry name" value="Trypsin-like serine proteases"/>
    <property type="match status" value="2"/>
</dbReference>
<gene>
    <name evidence="13" type="ORF">M5D96_008375</name>
</gene>
<dbReference type="GO" id="GO:0004252">
    <property type="term" value="F:serine-type endopeptidase activity"/>
    <property type="evidence" value="ECO:0007669"/>
    <property type="project" value="InterPro"/>
</dbReference>
<dbReference type="InterPro" id="IPR001254">
    <property type="entry name" value="Trypsin_dom"/>
</dbReference>
<comment type="subcellular location">
    <subcellularLocation>
        <location evidence="1">Secreted</location>
    </subcellularLocation>
</comment>
<dbReference type="SMART" id="SM00020">
    <property type="entry name" value="Tryp_SPc"/>
    <property type="match status" value="1"/>
</dbReference>
<dbReference type="InterPro" id="IPR043504">
    <property type="entry name" value="Peptidase_S1_PA_chymotrypsin"/>
</dbReference>
<proteinExistence type="inferred from homology"/>
<dbReference type="PROSITE" id="PS51257">
    <property type="entry name" value="PROKAR_LIPOPROTEIN"/>
    <property type="match status" value="1"/>
</dbReference>
<name>A0A9Q0BN06_9MUSC</name>
<dbReference type="PROSITE" id="PS00135">
    <property type="entry name" value="TRYPSIN_SER"/>
    <property type="match status" value="1"/>
</dbReference>
<dbReference type="Pfam" id="PF00089">
    <property type="entry name" value="Trypsin"/>
    <property type="match status" value="1"/>
</dbReference>
<keyword evidence="7" id="KW-0865">Zymogen</keyword>
<evidence type="ECO:0000256" key="6">
    <source>
        <dbReference type="ARBA" id="ARBA00022825"/>
    </source>
</evidence>
<evidence type="ECO:0000259" key="12">
    <source>
        <dbReference type="PROSITE" id="PS50240"/>
    </source>
</evidence>
<dbReference type="PROSITE" id="PS00134">
    <property type="entry name" value="TRYPSIN_HIS"/>
    <property type="match status" value="1"/>
</dbReference>
<evidence type="ECO:0000256" key="8">
    <source>
        <dbReference type="ARBA" id="ARBA00023157"/>
    </source>
</evidence>
<dbReference type="InterPro" id="IPR051487">
    <property type="entry name" value="Ser/Thr_Proteases_Immune/Dev"/>
</dbReference>
<evidence type="ECO:0000256" key="1">
    <source>
        <dbReference type="ARBA" id="ARBA00004613"/>
    </source>
</evidence>
<dbReference type="InterPro" id="IPR009003">
    <property type="entry name" value="Peptidase_S1_PA"/>
</dbReference>